<dbReference type="Proteomes" id="UP000238196">
    <property type="component" value="Unassembled WGS sequence"/>
</dbReference>
<reference evidence="1 2" key="1">
    <citation type="submission" date="2018-02" db="EMBL/GenBank/DDBJ databases">
        <title>novel marine gammaproteobacteria from coastal saline agro ecosystem.</title>
        <authorList>
            <person name="Krishnan R."/>
            <person name="Ramesh Kumar N."/>
        </authorList>
    </citation>
    <scope>NUCLEOTIDE SEQUENCE [LARGE SCALE GENOMIC DNA]</scope>
    <source>
        <strain evidence="1 2">228</strain>
    </source>
</reference>
<name>A0A2S5KLK4_9PROT</name>
<organism evidence="1 2">
    <name type="scientific">Proteobacteria bacterium 228</name>
    <dbReference type="NCBI Taxonomy" id="2083153"/>
    <lineage>
        <taxon>Bacteria</taxon>
        <taxon>Pseudomonadati</taxon>
        <taxon>Pseudomonadota</taxon>
    </lineage>
</organism>
<evidence type="ECO:0000313" key="2">
    <source>
        <dbReference type="Proteomes" id="UP000238196"/>
    </source>
</evidence>
<dbReference type="InterPro" id="IPR026002">
    <property type="entry name" value="ATC_hydrolase-like"/>
</dbReference>
<keyword evidence="1" id="KW-0378">Hydrolase</keyword>
<dbReference type="OrthoDB" id="9805176at2"/>
<dbReference type="EMBL" id="PRLP01000106">
    <property type="protein sequence ID" value="PPC75196.1"/>
    <property type="molecule type" value="Genomic_DNA"/>
</dbReference>
<sequence>MTTEPAPLPIIEQRRIEARILQHVYEVALAQHGQQAARALLREAVTRSAIAQGEHFRQQLGRMPDLQDFAEALQHWTREDALRIEVKQLSSTQLDFDVTRCRYAEMYREMGLAEIGDLLSCNRDGAFCIGYNPAIEFQRSQTLMSGASHCDFRYRLAGPVASD</sequence>
<dbReference type="AlphaFoldDB" id="A0A2S5KLK4"/>
<gene>
    <name evidence="1" type="ORF">C4K68_21385</name>
</gene>
<comment type="caution">
    <text evidence="1">The sequence shown here is derived from an EMBL/GenBank/DDBJ whole genome shotgun (WGS) entry which is preliminary data.</text>
</comment>
<dbReference type="GO" id="GO:0016787">
    <property type="term" value="F:hydrolase activity"/>
    <property type="evidence" value="ECO:0007669"/>
    <property type="project" value="UniProtKB-KW"/>
</dbReference>
<dbReference type="Pfam" id="PF14196">
    <property type="entry name" value="ATC_hydrolase"/>
    <property type="match status" value="1"/>
</dbReference>
<evidence type="ECO:0000313" key="1">
    <source>
        <dbReference type="EMBL" id="PPC75196.1"/>
    </source>
</evidence>
<protein>
    <submittedName>
        <fullName evidence="1">2-amino-thiazoline-4-carboxylic acid hydrolase</fullName>
    </submittedName>
</protein>
<accession>A0A2S5KLK4</accession>
<proteinExistence type="predicted"/>